<sequence length="303" mass="33302">MDWHVYNSAVIIGVLIGFLTRLRLLEIDYRQYPTYPHGYLSHLALGMIASALGAVAVPALLKKDYTAVTFLALAAQQFRDVRNMERETLAKLDEMELVPRGASYIEGIAKVFESRNYLVIFSAFMTSLSVVLTKTWWVGAVVGGVLILGAGLLMSGQVIKDIANVYEGKLTFEGPNLYVDDIYLMNIGLEDNQKRILQHGIGLIIEPNSPAAVVTISNIGQRQAILHDVSAILGVYRDTGEPALVPIAKRDLNDGRLGLVLLPQEKNVGRAIQVVNFVPVLESAVRRPSQFSVRDTEGKRGQA</sequence>
<dbReference type="Pfam" id="PF14045">
    <property type="entry name" value="YIEGIA"/>
    <property type="match status" value="1"/>
</dbReference>
<feature type="transmembrane region" description="Helical" evidence="1">
    <location>
        <begin position="135"/>
        <end position="154"/>
    </location>
</feature>
<keyword evidence="3" id="KW-1185">Reference proteome</keyword>
<feature type="transmembrane region" description="Helical" evidence="1">
    <location>
        <begin position="6"/>
        <end position="25"/>
    </location>
</feature>
<dbReference type="InterPro" id="IPR025918">
    <property type="entry name" value="YIEGIA"/>
</dbReference>
<feature type="transmembrane region" description="Helical" evidence="1">
    <location>
        <begin position="37"/>
        <end position="61"/>
    </location>
</feature>
<name>A0A1H8F6I6_9BACL</name>
<dbReference type="RefSeq" id="WP_089968390.1">
    <property type="nucleotide sequence ID" value="NZ_FOCQ01000008.1"/>
</dbReference>
<dbReference type="OrthoDB" id="1846546at2"/>
<dbReference type="Proteomes" id="UP000199695">
    <property type="component" value="Unassembled WGS sequence"/>
</dbReference>
<evidence type="ECO:0000313" key="2">
    <source>
        <dbReference type="EMBL" id="SEN27511.1"/>
    </source>
</evidence>
<keyword evidence="1" id="KW-0472">Membrane</keyword>
<organism evidence="2 3">
    <name type="scientific">Lihuaxuella thermophila</name>
    <dbReference type="NCBI Taxonomy" id="1173111"/>
    <lineage>
        <taxon>Bacteria</taxon>
        <taxon>Bacillati</taxon>
        <taxon>Bacillota</taxon>
        <taxon>Bacilli</taxon>
        <taxon>Bacillales</taxon>
        <taxon>Thermoactinomycetaceae</taxon>
        <taxon>Lihuaxuella</taxon>
    </lineage>
</organism>
<protein>
    <recommendedName>
        <fullName evidence="4">YIEGIA protein</fullName>
    </recommendedName>
</protein>
<dbReference type="STRING" id="1173111.SAMN05444955_10845"/>
<keyword evidence="1" id="KW-0812">Transmembrane</keyword>
<dbReference type="EMBL" id="FOCQ01000008">
    <property type="protein sequence ID" value="SEN27511.1"/>
    <property type="molecule type" value="Genomic_DNA"/>
</dbReference>
<accession>A0A1H8F6I6</accession>
<evidence type="ECO:0000313" key="3">
    <source>
        <dbReference type="Proteomes" id="UP000199695"/>
    </source>
</evidence>
<dbReference type="AlphaFoldDB" id="A0A1H8F6I6"/>
<keyword evidence="1" id="KW-1133">Transmembrane helix</keyword>
<evidence type="ECO:0008006" key="4">
    <source>
        <dbReference type="Google" id="ProtNLM"/>
    </source>
</evidence>
<gene>
    <name evidence="2" type="ORF">SAMN05444955_10845</name>
</gene>
<reference evidence="2 3" key="1">
    <citation type="submission" date="2016-10" db="EMBL/GenBank/DDBJ databases">
        <authorList>
            <person name="de Groot N.N."/>
        </authorList>
    </citation>
    <scope>NUCLEOTIDE SEQUENCE [LARGE SCALE GENOMIC DNA]</scope>
    <source>
        <strain evidence="2 3">DSM 46701</strain>
    </source>
</reference>
<evidence type="ECO:0000256" key="1">
    <source>
        <dbReference type="SAM" id="Phobius"/>
    </source>
</evidence>
<proteinExistence type="predicted"/>